<protein>
    <submittedName>
        <fullName evidence="1">Uncharacterized protein</fullName>
    </submittedName>
</protein>
<sequence length="109" mass="13054">MLLYFRPWFKKEQFCKKIRFAKLVLSITERIIQQKYEGQVGKVADATESIIWNYSMLKSRYMYKVYWVDVAPCSSNERYLKKLVPYIADELNSYLSDDELVEQFSRIAS</sequence>
<dbReference type="EMBL" id="QKZV01000002">
    <property type="protein sequence ID" value="PZX64742.1"/>
    <property type="molecule type" value="Genomic_DNA"/>
</dbReference>
<proteinExistence type="predicted"/>
<evidence type="ECO:0000313" key="2">
    <source>
        <dbReference type="Proteomes" id="UP000249720"/>
    </source>
</evidence>
<comment type="caution">
    <text evidence="1">The sequence shown here is derived from an EMBL/GenBank/DDBJ whole genome shotgun (WGS) entry which is preliminary data.</text>
</comment>
<keyword evidence="2" id="KW-1185">Reference proteome</keyword>
<reference evidence="1 2" key="1">
    <citation type="submission" date="2018-06" db="EMBL/GenBank/DDBJ databases">
        <title>Genomic Encyclopedia of Archaeal and Bacterial Type Strains, Phase II (KMG-II): from individual species to whole genera.</title>
        <authorList>
            <person name="Goeker M."/>
        </authorList>
    </citation>
    <scope>NUCLEOTIDE SEQUENCE [LARGE SCALE GENOMIC DNA]</scope>
    <source>
        <strain evidence="1 2">DSM 23241</strain>
    </source>
</reference>
<organism evidence="1 2">
    <name type="scientific">Hydrotalea sandarakina</name>
    <dbReference type="NCBI Taxonomy" id="1004304"/>
    <lineage>
        <taxon>Bacteria</taxon>
        <taxon>Pseudomonadati</taxon>
        <taxon>Bacteroidota</taxon>
        <taxon>Chitinophagia</taxon>
        <taxon>Chitinophagales</taxon>
        <taxon>Chitinophagaceae</taxon>
        <taxon>Hydrotalea</taxon>
    </lineage>
</organism>
<dbReference type="Proteomes" id="UP000249720">
    <property type="component" value="Unassembled WGS sequence"/>
</dbReference>
<dbReference type="AlphaFoldDB" id="A0A2W7TNK2"/>
<dbReference type="RefSeq" id="WP_146250378.1">
    <property type="nucleotide sequence ID" value="NZ_QKZV01000002.1"/>
</dbReference>
<accession>A0A2W7TNK2</accession>
<evidence type="ECO:0000313" key="1">
    <source>
        <dbReference type="EMBL" id="PZX64742.1"/>
    </source>
</evidence>
<name>A0A2W7TNK2_9BACT</name>
<gene>
    <name evidence="1" type="ORF">LX80_00943</name>
</gene>